<name>A0A0F6YH16_9BACT</name>
<dbReference type="OrthoDB" id="5415907at2"/>
<keyword evidence="2" id="KW-0489">Methyltransferase</keyword>
<dbReference type="PANTHER" id="PTHR43591:SF24">
    <property type="entry name" value="2-METHOXY-6-POLYPRENYL-1,4-BENZOQUINOL METHYLASE, MITOCHONDRIAL"/>
    <property type="match status" value="1"/>
</dbReference>
<dbReference type="AlphaFoldDB" id="A0A0F6YH16"/>
<dbReference type="CDD" id="cd02440">
    <property type="entry name" value="AdoMet_MTases"/>
    <property type="match status" value="1"/>
</dbReference>
<dbReference type="Gene3D" id="3.40.50.150">
    <property type="entry name" value="Vaccinia Virus protein VP39"/>
    <property type="match status" value="1"/>
</dbReference>
<dbReference type="RefSeq" id="WP_053231659.1">
    <property type="nucleotide sequence ID" value="NZ_CP011125.1"/>
</dbReference>
<keyword evidence="3" id="KW-1185">Reference proteome</keyword>
<evidence type="ECO:0000313" key="3">
    <source>
        <dbReference type="Proteomes" id="UP000034883"/>
    </source>
</evidence>
<sequence>MTIVYGTRDHWDRVAGVRGAASTDVSVALGASMLEGRALTRRRLLDVGTGNGNLPIRAALAGAEALGIDITEPGVRLAAANADEKLRDPDVRGRVSFRAMDVAALDLPDRSFDVITVLKTIWCLPDIPAASRELRRVLAPNGDLVIQLWSSAEDCSLLMVGATLLAEYVTGMHMPEGYRGPFGVTPRYMRGVLTRAGFTRFSMRRHAFTAEFGSPEEYWALVRSLAGSAYYALTLLDAAQRRELDARLWEALEPVREGDCASLDLEWIVLTTGYDESLRLLGDSGQERGRT</sequence>
<evidence type="ECO:0000313" key="2">
    <source>
        <dbReference type="EMBL" id="AKF04307.1"/>
    </source>
</evidence>
<dbReference type="InterPro" id="IPR029063">
    <property type="entry name" value="SAM-dependent_MTases_sf"/>
</dbReference>
<gene>
    <name evidence="2" type="ORF">DB32_001456</name>
</gene>
<proteinExistence type="predicted"/>
<accession>A0A0F6YH16</accession>
<dbReference type="Pfam" id="PF13847">
    <property type="entry name" value="Methyltransf_31"/>
    <property type="match status" value="1"/>
</dbReference>
<feature type="domain" description="Methyltransferase" evidence="1">
    <location>
        <begin position="43"/>
        <end position="150"/>
    </location>
</feature>
<dbReference type="GO" id="GO:0008757">
    <property type="term" value="F:S-adenosylmethionine-dependent methyltransferase activity"/>
    <property type="evidence" value="ECO:0007669"/>
    <property type="project" value="InterPro"/>
</dbReference>
<dbReference type="Proteomes" id="UP000034883">
    <property type="component" value="Chromosome"/>
</dbReference>
<keyword evidence="2" id="KW-0808">Transferase</keyword>
<dbReference type="SUPFAM" id="SSF53335">
    <property type="entry name" value="S-adenosyl-L-methionine-dependent methyltransferases"/>
    <property type="match status" value="1"/>
</dbReference>
<dbReference type="GO" id="GO:0032259">
    <property type="term" value="P:methylation"/>
    <property type="evidence" value="ECO:0007669"/>
    <property type="project" value="UniProtKB-KW"/>
</dbReference>
<protein>
    <submittedName>
        <fullName evidence="2">Methyltransferase type 11</fullName>
    </submittedName>
</protein>
<reference evidence="2 3" key="1">
    <citation type="submission" date="2015-03" db="EMBL/GenBank/DDBJ databases">
        <title>Genome assembly of Sandaracinus amylolyticus DSM 53668.</title>
        <authorList>
            <person name="Sharma G."/>
            <person name="Subramanian S."/>
        </authorList>
    </citation>
    <scope>NUCLEOTIDE SEQUENCE [LARGE SCALE GENOMIC DNA]</scope>
    <source>
        <strain evidence="2 3">DSM 53668</strain>
    </source>
</reference>
<dbReference type="KEGG" id="samy:DB32_001456"/>
<dbReference type="EMBL" id="CP011125">
    <property type="protein sequence ID" value="AKF04307.1"/>
    <property type="molecule type" value="Genomic_DNA"/>
</dbReference>
<dbReference type="STRING" id="927083.DB32_001456"/>
<organism evidence="2 3">
    <name type="scientific">Sandaracinus amylolyticus</name>
    <dbReference type="NCBI Taxonomy" id="927083"/>
    <lineage>
        <taxon>Bacteria</taxon>
        <taxon>Pseudomonadati</taxon>
        <taxon>Myxococcota</taxon>
        <taxon>Polyangia</taxon>
        <taxon>Polyangiales</taxon>
        <taxon>Sandaracinaceae</taxon>
        <taxon>Sandaracinus</taxon>
    </lineage>
</organism>
<dbReference type="InterPro" id="IPR025714">
    <property type="entry name" value="Methyltranfer_dom"/>
</dbReference>
<evidence type="ECO:0000259" key="1">
    <source>
        <dbReference type="Pfam" id="PF13847"/>
    </source>
</evidence>
<dbReference type="PANTHER" id="PTHR43591">
    <property type="entry name" value="METHYLTRANSFERASE"/>
    <property type="match status" value="1"/>
</dbReference>